<organism evidence="3 4">
    <name type="scientific">Lentzea aerocolonigenes</name>
    <name type="common">Lechevalieria aerocolonigenes</name>
    <name type="synonym">Saccharothrix aerocolonigenes</name>
    <dbReference type="NCBI Taxonomy" id="68170"/>
    <lineage>
        <taxon>Bacteria</taxon>
        <taxon>Bacillati</taxon>
        <taxon>Actinomycetota</taxon>
        <taxon>Actinomycetes</taxon>
        <taxon>Pseudonocardiales</taxon>
        <taxon>Pseudonocardiaceae</taxon>
        <taxon>Lentzea</taxon>
    </lineage>
</organism>
<evidence type="ECO:0000313" key="3">
    <source>
        <dbReference type="EMBL" id="KJK42461.1"/>
    </source>
</evidence>
<keyword evidence="1" id="KW-0328">Glycosyltransferase</keyword>
<evidence type="ECO:0000256" key="2">
    <source>
        <dbReference type="ARBA" id="ARBA00022679"/>
    </source>
</evidence>
<dbReference type="InterPro" id="IPR050396">
    <property type="entry name" value="Glycosyltr_51/Transpeptidase"/>
</dbReference>
<dbReference type="EMBL" id="JYJG01000349">
    <property type="protein sequence ID" value="KJK42461.1"/>
    <property type="molecule type" value="Genomic_DNA"/>
</dbReference>
<dbReference type="GO" id="GO:0030288">
    <property type="term" value="C:outer membrane-bounded periplasmic space"/>
    <property type="evidence" value="ECO:0007669"/>
    <property type="project" value="TreeGrafter"/>
</dbReference>
<dbReference type="Gene3D" id="3.40.710.10">
    <property type="entry name" value="DD-peptidase/beta-lactamase superfamily"/>
    <property type="match status" value="2"/>
</dbReference>
<gene>
    <name evidence="3" type="ORF">UK23_37075</name>
</gene>
<dbReference type="PANTHER" id="PTHR32282">
    <property type="entry name" value="BINDING PROTEIN TRANSPEPTIDASE, PUTATIVE-RELATED"/>
    <property type="match status" value="1"/>
</dbReference>
<accession>A0A0F0GIZ3</accession>
<protein>
    <recommendedName>
        <fullName evidence="5">Penicillin-binding protein transpeptidase domain-containing protein</fullName>
    </recommendedName>
</protein>
<keyword evidence="2" id="KW-0808">Transferase</keyword>
<keyword evidence="4" id="KW-1185">Reference proteome</keyword>
<name>A0A0F0GIZ3_LENAE</name>
<evidence type="ECO:0008006" key="5">
    <source>
        <dbReference type="Google" id="ProtNLM"/>
    </source>
</evidence>
<evidence type="ECO:0000256" key="1">
    <source>
        <dbReference type="ARBA" id="ARBA00022676"/>
    </source>
</evidence>
<dbReference type="PANTHER" id="PTHR32282:SF33">
    <property type="entry name" value="PEPTIDOGLYCAN GLYCOSYLTRANSFERASE"/>
    <property type="match status" value="1"/>
</dbReference>
<sequence>MVRRSLAALLLVAVIVGYVVWQRPEEPVPPPAPPKPVVLEYADGSRMWSVGEGGLQPMVVQRVLKEMSEVSVPYDSLVARGGAVRTTIDAKAQTTAAAVLGRLVARQQGPDGSYSQEELNAGMTAIDPASGGVRVYLPGFQWDQDLAGGVAQQPSPGLFQPFAGVRDVGEGQVTPLDVTATYATLAAAGVERKPHLVSTVTGADGSLRYKAADTAKPVIGEHVVDRITASLKDNAMCNGVACMPYAAPWMVGYTPQLAVTVYVEKAGAVNAGLPRVIWQEFLAGFAG</sequence>
<dbReference type="SUPFAM" id="SSF56601">
    <property type="entry name" value="beta-lactamase/transpeptidase-like"/>
    <property type="match status" value="2"/>
</dbReference>
<evidence type="ECO:0000313" key="4">
    <source>
        <dbReference type="Proteomes" id="UP000033393"/>
    </source>
</evidence>
<dbReference type="Proteomes" id="UP000033393">
    <property type="component" value="Unassembled WGS sequence"/>
</dbReference>
<comment type="caution">
    <text evidence="3">The sequence shown here is derived from an EMBL/GenBank/DDBJ whole genome shotgun (WGS) entry which is preliminary data.</text>
</comment>
<dbReference type="AlphaFoldDB" id="A0A0F0GIZ3"/>
<proteinExistence type="predicted"/>
<dbReference type="PATRIC" id="fig|68170.10.peg.9697"/>
<dbReference type="InterPro" id="IPR012338">
    <property type="entry name" value="Beta-lactam/transpept-like"/>
</dbReference>
<dbReference type="GO" id="GO:0009252">
    <property type="term" value="P:peptidoglycan biosynthetic process"/>
    <property type="evidence" value="ECO:0007669"/>
    <property type="project" value="TreeGrafter"/>
</dbReference>
<dbReference type="GO" id="GO:0008955">
    <property type="term" value="F:peptidoglycan glycosyltransferase activity"/>
    <property type="evidence" value="ECO:0007669"/>
    <property type="project" value="TreeGrafter"/>
</dbReference>
<reference evidence="3 4" key="1">
    <citation type="submission" date="2015-02" db="EMBL/GenBank/DDBJ databases">
        <authorList>
            <person name="Ju K.-S."/>
            <person name="Doroghazi J.R."/>
            <person name="Metcalf W."/>
        </authorList>
    </citation>
    <scope>NUCLEOTIDE SEQUENCE [LARGE SCALE GENOMIC DNA]</scope>
    <source>
        <strain evidence="3 4">NRRL B-16140</strain>
    </source>
</reference>